<comment type="similarity">
    <text evidence="1">Belongs to the ABC transporter superfamily.</text>
</comment>
<gene>
    <name evidence="6" type="ORF">GCM10007315_32210</name>
</gene>
<dbReference type="PANTHER" id="PTHR43875:SF3">
    <property type="entry name" value="MALTOSE_MALTODEXTRIN IMPORT ATP-BINDING PROTEIN MALK"/>
    <property type="match status" value="1"/>
</dbReference>
<keyword evidence="2" id="KW-0813">Transport</keyword>
<evidence type="ECO:0000259" key="5">
    <source>
        <dbReference type="PROSITE" id="PS50893"/>
    </source>
</evidence>
<dbReference type="GO" id="GO:0055052">
    <property type="term" value="C:ATP-binding cassette (ABC) transporter complex, substrate-binding subunit-containing"/>
    <property type="evidence" value="ECO:0007669"/>
    <property type="project" value="TreeGrafter"/>
</dbReference>
<dbReference type="InterPro" id="IPR008995">
    <property type="entry name" value="Mo/tungstate-bd_C_term_dom"/>
</dbReference>
<name>A0A918TVK8_9RHOB</name>
<dbReference type="Gene3D" id="3.40.50.300">
    <property type="entry name" value="P-loop containing nucleotide triphosphate hydrolases"/>
    <property type="match status" value="1"/>
</dbReference>
<dbReference type="GO" id="GO:0016887">
    <property type="term" value="F:ATP hydrolysis activity"/>
    <property type="evidence" value="ECO:0007669"/>
    <property type="project" value="InterPro"/>
</dbReference>
<dbReference type="PANTHER" id="PTHR43875">
    <property type="entry name" value="MALTODEXTRIN IMPORT ATP-BINDING PROTEIN MSMX"/>
    <property type="match status" value="1"/>
</dbReference>
<keyword evidence="7" id="KW-1185">Reference proteome</keyword>
<dbReference type="PROSITE" id="PS50893">
    <property type="entry name" value="ABC_TRANSPORTER_2"/>
    <property type="match status" value="1"/>
</dbReference>
<dbReference type="Pfam" id="PF08402">
    <property type="entry name" value="TOBE_2"/>
    <property type="match status" value="1"/>
</dbReference>
<evidence type="ECO:0000313" key="6">
    <source>
        <dbReference type="EMBL" id="GHC65210.1"/>
    </source>
</evidence>
<reference evidence="6" key="1">
    <citation type="journal article" date="2014" name="Int. J. Syst. Evol. Microbiol.">
        <title>Complete genome sequence of Corynebacterium casei LMG S-19264T (=DSM 44701T), isolated from a smear-ripened cheese.</title>
        <authorList>
            <consortium name="US DOE Joint Genome Institute (JGI-PGF)"/>
            <person name="Walter F."/>
            <person name="Albersmeier A."/>
            <person name="Kalinowski J."/>
            <person name="Ruckert C."/>
        </authorList>
    </citation>
    <scope>NUCLEOTIDE SEQUENCE</scope>
    <source>
        <strain evidence="6">KCTC 23310</strain>
    </source>
</reference>
<dbReference type="InterPro" id="IPR017871">
    <property type="entry name" value="ABC_transporter-like_CS"/>
</dbReference>
<dbReference type="InterPro" id="IPR003439">
    <property type="entry name" value="ABC_transporter-like_ATP-bd"/>
</dbReference>
<dbReference type="InterPro" id="IPR013611">
    <property type="entry name" value="Transp-assoc_OB_typ2"/>
</dbReference>
<accession>A0A918TVK8</accession>
<sequence>MAGVNLENIVKRFGAVEVIRGLNLNIPDGSFTALLGASGCGKSTLLRMIAGLEETTDGTIRIGETDVTHELPAKRGVAMVFQSYALYPHLTVEQNICFSLSLAGVSKAEQKTHAARVSKLLQLDQLLDRRPAQLSGGQRQRVAIGRALVRDPKVFLFDEPLSNLDALLRVQMRLELAKLHQELGTTMVYVTHDQVEAMTLADQIVVLEKGVIQQVGSPLTLYNAPINRYVAGFIGSPAMNFLAGDASLGGTPLSIQLQGGGTVQAKVNAQPTQPNVEVGIRPEHVRIVAPGAGHLPGTVSVIEQLGNTSYVYLDTPAGPMIVEADPTQSHPAGSQVGLDLDMAHLHVFDQSGRSLSVTV</sequence>
<reference evidence="6" key="2">
    <citation type="submission" date="2020-09" db="EMBL/GenBank/DDBJ databases">
        <authorList>
            <person name="Sun Q."/>
            <person name="Kim S."/>
        </authorList>
    </citation>
    <scope>NUCLEOTIDE SEQUENCE</scope>
    <source>
        <strain evidence="6">KCTC 23310</strain>
    </source>
</reference>
<evidence type="ECO:0000256" key="4">
    <source>
        <dbReference type="ARBA" id="ARBA00022840"/>
    </source>
</evidence>
<dbReference type="InterPro" id="IPR015855">
    <property type="entry name" value="ABC_transpr_MalK-like"/>
</dbReference>
<dbReference type="FunFam" id="3.40.50.300:FF:000042">
    <property type="entry name" value="Maltose/maltodextrin ABC transporter, ATP-binding protein"/>
    <property type="match status" value="1"/>
</dbReference>
<dbReference type="Gene3D" id="2.40.50.100">
    <property type="match status" value="1"/>
</dbReference>
<dbReference type="Proteomes" id="UP000638981">
    <property type="component" value="Unassembled WGS sequence"/>
</dbReference>
<keyword evidence="4 6" id="KW-0067">ATP-binding</keyword>
<evidence type="ECO:0000313" key="7">
    <source>
        <dbReference type="Proteomes" id="UP000638981"/>
    </source>
</evidence>
<dbReference type="GO" id="GO:0005524">
    <property type="term" value="F:ATP binding"/>
    <property type="evidence" value="ECO:0007669"/>
    <property type="project" value="UniProtKB-KW"/>
</dbReference>
<dbReference type="SUPFAM" id="SSF50331">
    <property type="entry name" value="MOP-like"/>
    <property type="match status" value="1"/>
</dbReference>
<dbReference type="GO" id="GO:1990060">
    <property type="term" value="C:maltose transport complex"/>
    <property type="evidence" value="ECO:0007669"/>
    <property type="project" value="TreeGrafter"/>
</dbReference>
<protein>
    <submittedName>
        <fullName evidence="6">Sugar ABC transporter ATP-binding protein</fullName>
    </submittedName>
</protein>
<dbReference type="InterPro" id="IPR012340">
    <property type="entry name" value="NA-bd_OB-fold"/>
</dbReference>
<dbReference type="EMBL" id="BMYJ01000012">
    <property type="protein sequence ID" value="GHC65210.1"/>
    <property type="molecule type" value="Genomic_DNA"/>
</dbReference>
<dbReference type="InterPro" id="IPR003593">
    <property type="entry name" value="AAA+_ATPase"/>
</dbReference>
<dbReference type="Pfam" id="PF00005">
    <property type="entry name" value="ABC_tran"/>
    <property type="match status" value="1"/>
</dbReference>
<dbReference type="PROSITE" id="PS00211">
    <property type="entry name" value="ABC_TRANSPORTER_1"/>
    <property type="match status" value="1"/>
</dbReference>
<evidence type="ECO:0000256" key="1">
    <source>
        <dbReference type="ARBA" id="ARBA00005417"/>
    </source>
</evidence>
<proteinExistence type="inferred from homology"/>
<dbReference type="RefSeq" id="WP_189412984.1">
    <property type="nucleotide sequence ID" value="NZ_BMYJ01000012.1"/>
</dbReference>
<dbReference type="AlphaFoldDB" id="A0A918TVK8"/>
<feature type="domain" description="ABC transporter" evidence="5">
    <location>
        <begin position="4"/>
        <end position="234"/>
    </location>
</feature>
<evidence type="ECO:0000256" key="3">
    <source>
        <dbReference type="ARBA" id="ARBA00022741"/>
    </source>
</evidence>
<comment type="caution">
    <text evidence="6">The sequence shown here is derived from an EMBL/GenBank/DDBJ whole genome shotgun (WGS) entry which is preliminary data.</text>
</comment>
<dbReference type="InterPro" id="IPR047641">
    <property type="entry name" value="ABC_transpr_MalK/UgpC-like"/>
</dbReference>
<organism evidence="6 7">
    <name type="scientific">Neogemmobacter tilapiae</name>
    <dbReference type="NCBI Taxonomy" id="875041"/>
    <lineage>
        <taxon>Bacteria</taxon>
        <taxon>Pseudomonadati</taxon>
        <taxon>Pseudomonadota</taxon>
        <taxon>Alphaproteobacteria</taxon>
        <taxon>Rhodobacterales</taxon>
        <taxon>Paracoccaceae</taxon>
        <taxon>Neogemmobacter</taxon>
    </lineage>
</organism>
<dbReference type="SUPFAM" id="SSF52540">
    <property type="entry name" value="P-loop containing nucleoside triphosphate hydrolases"/>
    <property type="match status" value="1"/>
</dbReference>
<dbReference type="CDD" id="cd03301">
    <property type="entry name" value="ABC_MalK_N"/>
    <property type="match status" value="1"/>
</dbReference>
<dbReference type="GO" id="GO:0015423">
    <property type="term" value="F:ABC-type maltose transporter activity"/>
    <property type="evidence" value="ECO:0007669"/>
    <property type="project" value="TreeGrafter"/>
</dbReference>
<dbReference type="NCBIfam" id="NF008653">
    <property type="entry name" value="PRK11650.1"/>
    <property type="match status" value="1"/>
</dbReference>
<keyword evidence="3" id="KW-0547">Nucleotide-binding</keyword>
<evidence type="ECO:0000256" key="2">
    <source>
        <dbReference type="ARBA" id="ARBA00022448"/>
    </source>
</evidence>
<dbReference type="SMART" id="SM00382">
    <property type="entry name" value="AAA"/>
    <property type="match status" value="1"/>
</dbReference>
<dbReference type="Gene3D" id="2.40.50.140">
    <property type="entry name" value="Nucleic acid-binding proteins"/>
    <property type="match status" value="1"/>
</dbReference>
<dbReference type="InterPro" id="IPR027417">
    <property type="entry name" value="P-loop_NTPase"/>
</dbReference>